<sequence length="493" mass="58531">MIEAKVLYAATKQDKTIQAEIKKVNAVLSQDLQIPYYQRPYRWQEKNVLQLLEDIYGSWKQVKSAYRIGSVILFENEKSDFYVIDGQQRITTLILILRQLKSEEAITLSKKLSFNHSDSEKCIRRNNVFIDDWLSENVRKEKADFLNYINKFCEFVEIRVTSLSEAFQMFDSQNSRGKSLEAYNLLKAYHIRAMEDEEATATDKIESDRRWENATRFVLDPLNTRSNPQDILKKLFNEQLYRTRVWSRKQAAYKFNKNAIDEFKGHTIRSKEEMEYPFHNSNLLHSVALNYFNSLQVQVKGMKSRFNQKHLSNVNDFVAINQPLINGKSFFDYVESYVEIYKQLFIIKKDDYFLKEFKGFYEAQCNYPKSYRDGDKYLKELYKSLIILVFDKYGEDGVNKLYKELYAIVYRLRLEKQQVKYAAVAKYPSDMKIFSIIEQSKNYFELRKLTELAKKRIACSKVENVIVEFFIDFGVKIRKDNNKVDLSKFDIED</sequence>
<reference evidence="4" key="1">
    <citation type="submission" date="2016-10" db="EMBL/GenBank/DDBJ databases">
        <authorList>
            <person name="Varghese N."/>
            <person name="Submissions S."/>
        </authorList>
    </citation>
    <scope>NUCLEOTIDE SEQUENCE [LARGE SCALE GENOMIC DNA]</scope>
    <source>
        <strain evidence="4">DSM 23515</strain>
    </source>
</reference>
<dbReference type="EMBL" id="FOOH01000016">
    <property type="protein sequence ID" value="SFF95653.1"/>
    <property type="molecule type" value="Genomic_DNA"/>
</dbReference>
<dbReference type="Proteomes" id="UP000199116">
    <property type="component" value="Unassembled WGS sequence"/>
</dbReference>
<evidence type="ECO:0000259" key="1">
    <source>
        <dbReference type="Pfam" id="PF03235"/>
    </source>
</evidence>
<dbReference type="Pfam" id="PF25202">
    <property type="entry name" value="DUF7834"/>
    <property type="match status" value="1"/>
</dbReference>
<dbReference type="AlphaFoldDB" id="A0A1I2MW30"/>
<dbReference type="PANTHER" id="PTHR35149">
    <property type="entry name" value="SLL5132 PROTEIN"/>
    <property type="match status" value="1"/>
</dbReference>
<accession>A0A1I2MW30</accession>
<dbReference type="InterPro" id="IPR057156">
    <property type="entry name" value="DUF7834"/>
</dbReference>
<dbReference type="InterPro" id="IPR004919">
    <property type="entry name" value="GmrSD_N"/>
</dbReference>
<proteinExistence type="predicted"/>
<gene>
    <name evidence="3" type="ORF">SAMN04488033_11662</name>
</gene>
<evidence type="ECO:0000313" key="3">
    <source>
        <dbReference type="EMBL" id="SFF95653.1"/>
    </source>
</evidence>
<evidence type="ECO:0000259" key="2">
    <source>
        <dbReference type="Pfam" id="PF25202"/>
    </source>
</evidence>
<protein>
    <submittedName>
        <fullName evidence="3">Uncharacterized protein</fullName>
    </submittedName>
</protein>
<dbReference type="PANTHER" id="PTHR35149:SF2">
    <property type="entry name" value="DUF262 DOMAIN-CONTAINING PROTEIN"/>
    <property type="match status" value="1"/>
</dbReference>
<name>A0A1I2MW30_9FLAO</name>
<keyword evidence="4" id="KW-1185">Reference proteome</keyword>
<feature type="domain" description="GmrSD restriction endonucleases N-terminal" evidence="1">
    <location>
        <begin position="30"/>
        <end position="190"/>
    </location>
</feature>
<evidence type="ECO:0000313" key="4">
    <source>
        <dbReference type="Proteomes" id="UP000199116"/>
    </source>
</evidence>
<feature type="domain" description="DUF7834" evidence="2">
    <location>
        <begin position="204"/>
        <end position="457"/>
    </location>
</feature>
<dbReference type="Pfam" id="PF03235">
    <property type="entry name" value="GmrSD_N"/>
    <property type="match status" value="1"/>
</dbReference>
<dbReference type="RefSeq" id="WP_093305182.1">
    <property type="nucleotide sequence ID" value="NZ_FOOH01000016.1"/>
</dbReference>
<organism evidence="3 4">
    <name type="scientific">Salegentibacter agarivorans</name>
    <dbReference type="NCBI Taxonomy" id="345907"/>
    <lineage>
        <taxon>Bacteria</taxon>
        <taxon>Pseudomonadati</taxon>
        <taxon>Bacteroidota</taxon>
        <taxon>Flavobacteriia</taxon>
        <taxon>Flavobacteriales</taxon>
        <taxon>Flavobacteriaceae</taxon>
        <taxon>Salegentibacter</taxon>
    </lineage>
</organism>